<name>A0A0U5C2C3_ASPCI</name>
<evidence type="ECO:0000256" key="1">
    <source>
        <dbReference type="SAM" id="SignalP"/>
    </source>
</evidence>
<evidence type="ECO:0000313" key="2">
    <source>
        <dbReference type="EMBL" id="CEL01580.1"/>
    </source>
</evidence>
<reference evidence="3" key="1">
    <citation type="journal article" date="2016" name="Genome Announc.">
        <title>Draft genome sequences of fungus Aspergillus calidoustus.</title>
        <authorList>
            <person name="Horn F."/>
            <person name="Linde J."/>
            <person name="Mattern D.J."/>
            <person name="Walther G."/>
            <person name="Guthke R."/>
            <person name="Scherlach K."/>
            <person name="Martin K."/>
            <person name="Brakhage A.A."/>
            <person name="Petzke L."/>
            <person name="Valiante V."/>
        </authorList>
    </citation>
    <scope>NUCLEOTIDE SEQUENCE [LARGE SCALE GENOMIC DNA]</scope>
    <source>
        <strain evidence="3">SF006504</strain>
    </source>
</reference>
<dbReference type="Proteomes" id="UP000054771">
    <property type="component" value="Unassembled WGS sequence"/>
</dbReference>
<protein>
    <recommendedName>
        <fullName evidence="4">Secreted protein</fullName>
    </recommendedName>
</protein>
<organism evidence="2 3">
    <name type="scientific">Aspergillus calidoustus</name>
    <dbReference type="NCBI Taxonomy" id="454130"/>
    <lineage>
        <taxon>Eukaryota</taxon>
        <taxon>Fungi</taxon>
        <taxon>Dikarya</taxon>
        <taxon>Ascomycota</taxon>
        <taxon>Pezizomycotina</taxon>
        <taxon>Eurotiomycetes</taxon>
        <taxon>Eurotiomycetidae</taxon>
        <taxon>Eurotiales</taxon>
        <taxon>Aspergillaceae</taxon>
        <taxon>Aspergillus</taxon>
        <taxon>Aspergillus subgen. Nidulantes</taxon>
    </lineage>
</organism>
<sequence length="70" mass="7713">MIFSSQLTLLRTALLLSVENAPMPFDFEGALDSRARQGSANPQRALEVNPRQKHTKVSQTCNIGRCQATP</sequence>
<evidence type="ECO:0008006" key="4">
    <source>
        <dbReference type="Google" id="ProtNLM"/>
    </source>
</evidence>
<keyword evidence="1" id="KW-0732">Signal</keyword>
<accession>A0A0U5C2C3</accession>
<proteinExistence type="predicted"/>
<dbReference type="EMBL" id="CDMC01000001">
    <property type="protein sequence ID" value="CEL01580.1"/>
    <property type="molecule type" value="Genomic_DNA"/>
</dbReference>
<feature type="chain" id="PRO_5006855562" description="Secreted protein" evidence="1">
    <location>
        <begin position="18"/>
        <end position="70"/>
    </location>
</feature>
<keyword evidence="3" id="KW-1185">Reference proteome</keyword>
<evidence type="ECO:0000313" key="3">
    <source>
        <dbReference type="Proteomes" id="UP000054771"/>
    </source>
</evidence>
<gene>
    <name evidence="2" type="ORF">ASPCAL01161</name>
</gene>
<dbReference type="AlphaFoldDB" id="A0A0U5C2C3"/>
<feature type="signal peptide" evidence="1">
    <location>
        <begin position="1"/>
        <end position="17"/>
    </location>
</feature>